<reference evidence="1" key="2">
    <citation type="journal article" date="2015" name="Fish Shellfish Immunol.">
        <title>Early steps in the European eel (Anguilla anguilla)-Vibrio vulnificus interaction in the gills: Role of the RtxA13 toxin.</title>
        <authorList>
            <person name="Callol A."/>
            <person name="Pajuelo D."/>
            <person name="Ebbesson L."/>
            <person name="Teles M."/>
            <person name="MacKenzie S."/>
            <person name="Amaro C."/>
        </authorList>
    </citation>
    <scope>NUCLEOTIDE SEQUENCE</scope>
</reference>
<accession>A0A0E9PCM8</accession>
<organism evidence="1">
    <name type="scientific">Anguilla anguilla</name>
    <name type="common">European freshwater eel</name>
    <name type="synonym">Muraena anguilla</name>
    <dbReference type="NCBI Taxonomy" id="7936"/>
    <lineage>
        <taxon>Eukaryota</taxon>
        <taxon>Metazoa</taxon>
        <taxon>Chordata</taxon>
        <taxon>Craniata</taxon>
        <taxon>Vertebrata</taxon>
        <taxon>Euteleostomi</taxon>
        <taxon>Actinopterygii</taxon>
        <taxon>Neopterygii</taxon>
        <taxon>Teleostei</taxon>
        <taxon>Anguilliformes</taxon>
        <taxon>Anguillidae</taxon>
        <taxon>Anguilla</taxon>
    </lineage>
</organism>
<proteinExistence type="predicted"/>
<dbReference type="AlphaFoldDB" id="A0A0E9PCM8"/>
<evidence type="ECO:0000313" key="1">
    <source>
        <dbReference type="EMBL" id="JAH02042.1"/>
    </source>
</evidence>
<dbReference type="EMBL" id="GBXM01106535">
    <property type="protein sequence ID" value="JAH02042.1"/>
    <property type="molecule type" value="Transcribed_RNA"/>
</dbReference>
<sequence>MMLKETCLNICYSLHLVDTTVGQAKHA</sequence>
<protein>
    <submittedName>
        <fullName evidence="1">Uncharacterized protein</fullName>
    </submittedName>
</protein>
<name>A0A0E9PCM8_ANGAN</name>
<reference evidence="1" key="1">
    <citation type="submission" date="2014-11" db="EMBL/GenBank/DDBJ databases">
        <authorList>
            <person name="Amaro Gonzalez C."/>
        </authorList>
    </citation>
    <scope>NUCLEOTIDE SEQUENCE</scope>
</reference>